<protein>
    <submittedName>
        <fullName evidence="2">Uncharacterized protein</fullName>
    </submittedName>
</protein>
<sequence>MTETAEQYARINEKYHARRAGNPRVPKVPLKLAHRATLVSHSEPDEMAGRTLTRNDLSVTRALENPELDAHTRTHSQDLGDKARVDDVPCQPQCRRDYSSRRLPGDVRTLKLGSRGDGIDLSNAPGFSRQRSAWPFDSYRPFPCVAFLPWVLGLQRCYLVVHKRLRWLNGLDQGVNDATDGVYVLVLTFAVKIQEGPATTCRGTGLLSPSRPRYPSLREVHYRALGDEDQRSSPARASGGGAPSLPAFPSEASFSPRTLRTPFHSLRQCRTIVETRLTHHVERHRDSVGFTNDETLTR</sequence>
<proteinExistence type="predicted"/>
<evidence type="ECO:0000313" key="3">
    <source>
        <dbReference type="Proteomes" id="UP000298030"/>
    </source>
</evidence>
<feature type="region of interest" description="Disordered" evidence="1">
    <location>
        <begin position="59"/>
        <end position="86"/>
    </location>
</feature>
<feature type="region of interest" description="Disordered" evidence="1">
    <location>
        <begin position="228"/>
        <end position="251"/>
    </location>
</feature>
<dbReference type="Proteomes" id="UP000298030">
    <property type="component" value="Unassembled WGS sequence"/>
</dbReference>
<keyword evidence="3" id="KW-1185">Reference proteome</keyword>
<gene>
    <name evidence="2" type="ORF">FA13DRAFT_1716764</name>
</gene>
<dbReference type="EMBL" id="QPFP01000107">
    <property type="protein sequence ID" value="TEB21594.1"/>
    <property type="molecule type" value="Genomic_DNA"/>
</dbReference>
<feature type="compositionally biased region" description="Basic and acidic residues" evidence="1">
    <location>
        <begin position="68"/>
        <end position="86"/>
    </location>
</feature>
<dbReference type="AlphaFoldDB" id="A0A4Y7SJ26"/>
<name>A0A4Y7SJ26_COPMI</name>
<comment type="caution">
    <text evidence="2">The sequence shown here is derived from an EMBL/GenBank/DDBJ whole genome shotgun (WGS) entry which is preliminary data.</text>
</comment>
<organism evidence="2 3">
    <name type="scientific">Coprinellus micaceus</name>
    <name type="common">Glistening ink-cap mushroom</name>
    <name type="synonym">Coprinus micaceus</name>
    <dbReference type="NCBI Taxonomy" id="71717"/>
    <lineage>
        <taxon>Eukaryota</taxon>
        <taxon>Fungi</taxon>
        <taxon>Dikarya</taxon>
        <taxon>Basidiomycota</taxon>
        <taxon>Agaricomycotina</taxon>
        <taxon>Agaricomycetes</taxon>
        <taxon>Agaricomycetidae</taxon>
        <taxon>Agaricales</taxon>
        <taxon>Agaricineae</taxon>
        <taxon>Psathyrellaceae</taxon>
        <taxon>Coprinellus</taxon>
    </lineage>
</organism>
<evidence type="ECO:0000256" key="1">
    <source>
        <dbReference type="SAM" id="MobiDB-lite"/>
    </source>
</evidence>
<accession>A0A4Y7SJ26</accession>
<reference evidence="2 3" key="1">
    <citation type="journal article" date="2019" name="Nat. Ecol. Evol.">
        <title>Megaphylogeny resolves global patterns of mushroom evolution.</title>
        <authorList>
            <person name="Varga T."/>
            <person name="Krizsan K."/>
            <person name="Foldi C."/>
            <person name="Dima B."/>
            <person name="Sanchez-Garcia M."/>
            <person name="Sanchez-Ramirez S."/>
            <person name="Szollosi G.J."/>
            <person name="Szarkandi J.G."/>
            <person name="Papp V."/>
            <person name="Albert L."/>
            <person name="Andreopoulos W."/>
            <person name="Angelini C."/>
            <person name="Antonin V."/>
            <person name="Barry K.W."/>
            <person name="Bougher N.L."/>
            <person name="Buchanan P."/>
            <person name="Buyck B."/>
            <person name="Bense V."/>
            <person name="Catcheside P."/>
            <person name="Chovatia M."/>
            <person name="Cooper J."/>
            <person name="Damon W."/>
            <person name="Desjardin D."/>
            <person name="Finy P."/>
            <person name="Geml J."/>
            <person name="Haridas S."/>
            <person name="Hughes K."/>
            <person name="Justo A."/>
            <person name="Karasinski D."/>
            <person name="Kautmanova I."/>
            <person name="Kiss B."/>
            <person name="Kocsube S."/>
            <person name="Kotiranta H."/>
            <person name="LaButti K.M."/>
            <person name="Lechner B.E."/>
            <person name="Liimatainen K."/>
            <person name="Lipzen A."/>
            <person name="Lukacs Z."/>
            <person name="Mihaltcheva S."/>
            <person name="Morgado L.N."/>
            <person name="Niskanen T."/>
            <person name="Noordeloos M.E."/>
            <person name="Ohm R.A."/>
            <person name="Ortiz-Santana B."/>
            <person name="Ovrebo C."/>
            <person name="Racz N."/>
            <person name="Riley R."/>
            <person name="Savchenko A."/>
            <person name="Shiryaev A."/>
            <person name="Soop K."/>
            <person name="Spirin V."/>
            <person name="Szebenyi C."/>
            <person name="Tomsovsky M."/>
            <person name="Tulloss R.E."/>
            <person name="Uehling J."/>
            <person name="Grigoriev I.V."/>
            <person name="Vagvolgyi C."/>
            <person name="Papp T."/>
            <person name="Martin F.M."/>
            <person name="Miettinen O."/>
            <person name="Hibbett D.S."/>
            <person name="Nagy L.G."/>
        </authorList>
    </citation>
    <scope>NUCLEOTIDE SEQUENCE [LARGE SCALE GENOMIC DNA]</scope>
    <source>
        <strain evidence="2 3">FP101781</strain>
    </source>
</reference>
<evidence type="ECO:0000313" key="2">
    <source>
        <dbReference type="EMBL" id="TEB21594.1"/>
    </source>
</evidence>